<feature type="domain" description="SDH C-terminal" evidence="11">
    <location>
        <begin position="257"/>
        <end position="284"/>
    </location>
</feature>
<comment type="pathway">
    <text evidence="1 9">Metabolic intermediate biosynthesis; chorismate biosynthesis; chorismate from D-erythrose 4-phosphate and phosphoenolpyruvate: step 4/7.</text>
</comment>
<dbReference type="GO" id="GO:0050661">
    <property type="term" value="F:NADP binding"/>
    <property type="evidence" value="ECO:0007669"/>
    <property type="project" value="InterPro"/>
</dbReference>
<dbReference type="InterPro" id="IPR011342">
    <property type="entry name" value="Shikimate_DH"/>
</dbReference>
<dbReference type="FunFam" id="3.40.50.10860:FF:000004">
    <property type="entry name" value="Quinate/shikimate dehydrogenase"/>
    <property type="match status" value="1"/>
</dbReference>
<evidence type="ECO:0000256" key="5">
    <source>
        <dbReference type="ARBA" id="ARBA00023141"/>
    </source>
</evidence>
<dbReference type="SUPFAM" id="SSF53223">
    <property type="entry name" value="Aminoacid dehydrogenase-like, N-terminal domain"/>
    <property type="match status" value="1"/>
</dbReference>
<feature type="binding site" evidence="9">
    <location>
        <position position="257"/>
    </location>
    <ligand>
        <name>NADP(+)</name>
        <dbReference type="ChEBI" id="CHEBI:58349"/>
    </ligand>
</feature>
<dbReference type="NCBIfam" id="NF001319">
    <property type="entry name" value="PRK00258.3-3"/>
    <property type="match status" value="1"/>
</dbReference>
<dbReference type="GO" id="GO:0019632">
    <property type="term" value="P:shikimate metabolic process"/>
    <property type="evidence" value="ECO:0007669"/>
    <property type="project" value="InterPro"/>
</dbReference>
<dbReference type="InterPro" id="IPR036291">
    <property type="entry name" value="NAD(P)-bd_dom_sf"/>
</dbReference>
<dbReference type="FunFam" id="3.40.50.720:FF:000086">
    <property type="entry name" value="Quinate/shikimate dehydrogenase"/>
    <property type="match status" value="1"/>
</dbReference>
<dbReference type="PANTHER" id="PTHR21089">
    <property type="entry name" value="SHIKIMATE DEHYDROGENASE"/>
    <property type="match status" value="1"/>
</dbReference>
<dbReference type="GO" id="GO:0009073">
    <property type="term" value="P:aromatic amino acid family biosynthetic process"/>
    <property type="evidence" value="ECO:0007669"/>
    <property type="project" value="UniProtKB-KW"/>
</dbReference>
<evidence type="ECO:0000256" key="6">
    <source>
        <dbReference type="ARBA" id="ARBA00051639"/>
    </source>
</evidence>
<comment type="similarity">
    <text evidence="9">Belongs to the shikimate dehydrogenase family.</text>
</comment>
<dbReference type="InterPro" id="IPR041121">
    <property type="entry name" value="SDH_C"/>
</dbReference>
<sequence>MNSITGHTRLTALLGSPVAHSISPLMHNEAFRQLGLDYVYLCFDVTEDTLPSAVSGLKSCGIRGFNLTMPNKNKVVELLDELSPAAKLIGAVNTVVNEDGRLIGYNTDGIGYMQSVKDAGYDIIGKTVTIMGAGGAATAISAQAALDGVNKLHIFARRTSRFWERTRALVDNINATLSCRAELHDNDDKEALKNAIGESALLLNATSVGMAPNTDASIIDDTSLFRKDLIVSDVIYNPRETKFLRMAREAGCPVFNGMYMLLYQGAEAFRLWTGQEMPVEHIKKMFFDE</sequence>
<comment type="pathway">
    <text evidence="8">Aromatic compound metabolism; 3,4-dihydroxybenzoate biosynthesis; 3-dehydroquinate from D-quinate (NAD(+) route).</text>
</comment>
<dbReference type="Gene3D" id="3.40.50.720">
    <property type="entry name" value="NAD(P)-binding Rossmann-like Domain"/>
    <property type="match status" value="1"/>
</dbReference>
<dbReference type="Pfam" id="PF18317">
    <property type="entry name" value="SDH_C"/>
    <property type="match status" value="1"/>
</dbReference>
<comment type="function">
    <text evidence="9">Involved in the biosynthesis of the chorismate, which leads to the biosynthesis of aromatic amino acids. Catalyzes the reversible NADPH linked reduction of 3-dehydroshikimate (DHSA) to yield shikimate (SA).</text>
</comment>
<comment type="catalytic activity">
    <reaction evidence="7">
        <text>shikimate + NAD(+) = 3-dehydroshikimate + NADH + H(+)</text>
        <dbReference type="Rhea" id="RHEA:17741"/>
        <dbReference type="ChEBI" id="CHEBI:15378"/>
        <dbReference type="ChEBI" id="CHEBI:16630"/>
        <dbReference type="ChEBI" id="CHEBI:36208"/>
        <dbReference type="ChEBI" id="CHEBI:57540"/>
        <dbReference type="ChEBI" id="CHEBI:57945"/>
    </reaction>
</comment>
<reference evidence="12" key="1">
    <citation type="journal article" date="2021" name="PeerJ">
        <title>Extensive microbial diversity within the chicken gut microbiome revealed by metagenomics and culture.</title>
        <authorList>
            <person name="Gilroy R."/>
            <person name="Ravi A."/>
            <person name="Getino M."/>
            <person name="Pursley I."/>
            <person name="Horton D.L."/>
            <person name="Alikhan N.F."/>
            <person name="Baker D."/>
            <person name="Gharbi K."/>
            <person name="Hall N."/>
            <person name="Watson M."/>
            <person name="Adriaenssens E.M."/>
            <person name="Foster-Nyarko E."/>
            <person name="Jarju S."/>
            <person name="Secka A."/>
            <person name="Antonio M."/>
            <person name="Oren A."/>
            <person name="Chaudhuri R.R."/>
            <person name="La Ragione R."/>
            <person name="Hildebrand F."/>
            <person name="Pallen M.J."/>
        </authorList>
    </citation>
    <scope>NUCLEOTIDE SEQUENCE</scope>
    <source>
        <strain evidence="12">ChiSjej1B19-5720</strain>
    </source>
</reference>
<keyword evidence="4 9" id="KW-0560">Oxidoreductase</keyword>
<dbReference type="EMBL" id="DWYZ01000167">
    <property type="protein sequence ID" value="HJB28914.1"/>
    <property type="molecule type" value="Genomic_DNA"/>
</dbReference>
<dbReference type="AlphaFoldDB" id="A0A9D2LTT0"/>
<dbReference type="Proteomes" id="UP000823842">
    <property type="component" value="Unassembled WGS sequence"/>
</dbReference>
<feature type="binding site" evidence="9">
    <location>
        <position position="108"/>
    </location>
    <ligand>
        <name>shikimate</name>
        <dbReference type="ChEBI" id="CHEBI:36208"/>
    </ligand>
</feature>
<comment type="catalytic activity">
    <reaction evidence="6">
        <text>L-quinate + NAD(+) = 3-dehydroquinate + NADH + H(+)</text>
        <dbReference type="Rhea" id="RHEA:22364"/>
        <dbReference type="ChEBI" id="CHEBI:15378"/>
        <dbReference type="ChEBI" id="CHEBI:29751"/>
        <dbReference type="ChEBI" id="CHEBI:32364"/>
        <dbReference type="ChEBI" id="CHEBI:57540"/>
        <dbReference type="ChEBI" id="CHEBI:57945"/>
        <dbReference type="EC" id="1.1.1.24"/>
    </reaction>
</comment>
<evidence type="ECO:0000256" key="8">
    <source>
        <dbReference type="ARBA" id="ARBA00060613"/>
    </source>
</evidence>
<evidence type="ECO:0000256" key="1">
    <source>
        <dbReference type="ARBA" id="ARBA00004871"/>
    </source>
</evidence>
<name>A0A9D2LTT0_9FIRM</name>
<dbReference type="InterPro" id="IPR013708">
    <property type="entry name" value="Shikimate_DH-bd_N"/>
</dbReference>
<evidence type="ECO:0000313" key="12">
    <source>
        <dbReference type="EMBL" id="HJB28914.1"/>
    </source>
</evidence>
<accession>A0A9D2LTT0</accession>
<dbReference type="GO" id="GO:0030266">
    <property type="term" value="F:quinate 3-dehydrogenase (NAD+) activity"/>
    <property type="evidence" value="ECO:0007669"/>
    <property type="project" value="UniProtKB-EC"/>
</dbReference>
<evidence type="ECO:0000256" key="4">
    <source>
        <dbReference type="ARBA" id="ARBA00023002"/>
    </source>
</evidence>
<evidence type="ECO:0000313" key="13">
    <source>
        <dbReference type="Proteomes" id="UP000823842"/>
    </source>
</evidence>
<proteinExistence type="inferred from homology"/>
<organism evidence="12 13">
    <name type="scientific">Candidatus Blautia faecavium</name>
    <dbReference type="NCBI Taxonomy" id="2838487"/>
    <lineage>
        <taxon>Bacteria</taxon>
        <taxon>Bacillati</taxon>
        <taxon>Bacillota</taxon>
        <taxon>Clostridia</taxon>
        <taxon>Lachnospirales</taxon>
        <taxon>Lachnospiraceae</taxon>
        <taxon>Blautia</taxon>
    </lineage>
</organism>
<dbReference type="PANTHER" id="PTHR21089:SF1">
    <property type="entry name" value="BIFUNCTIONAL 3-DEHYDROQUINATE DEHYDRATASE_SHIKIMATE DEHYDROGENASE, CHLOROPLASTIC"/>
    <property type="match status" value="1"/>
</dbReference>
<dbReference type="EC" id="1.1.1.25" evidence="9"/>
<feature type="binding site" evidence="9">
    <location>
        <begin position="21"/>
        <end position="23"/>
    </location>
    <ligand>
        <name>shikimate</name>
        <dbReference type="ChEBI" id="CHEBI:36208"/>
    </ligand>
</feature>
<dbReference type="GO" id="GO:0004764">
    <property type="term" value="F:shikimate 3-dehydrogenase (NADP+) activity"/>
    <property type="evidence" value="ECO:0007669"/>
    <property type="project" value="UniProtKB-UniRule"/>
</dbReference>
<protein>
    <recommendedName>
        <fullName evidence="9">Shikimate dehydrogenase (NADP(+))</fullName>
        <shortName evidence="9">SDH</shortName>
        <ecNumber evidence="9">1.1.1.25</ecNumber>
    </recommendedName>
</protein>
<dbReference type="GO" id="GO:0009423">
    <property type="term" value="P:chorismate biosynthetic process"/>
    <property type="evidence" value="ECO:0007669"/>
    <property type="project" value="UniProtKB-UniRule"/>
</dbReference>
<comment type="caution">
    <text evidence="9">Lacks conserved residue(s) required for the propagation of feature annotation.</text>
</comment>
<dbReference type="GO" id="GO:0008652">
    <property type="term" value="P:amino acid biosynthetic process"/>
    <property type="evidence" value="ECO:0007669"/>
    <property type="project" value="UniProtKB-KW"/>
</dbReference>
<feature type="active site" description="Proton acceptor" evidence="9">
    <location>
        <position position="72"/>
    </location>
</feature>
<comment type="caution">
    <text evidence="12">The sequence shown here is derived from an EMBL/GenBank/DDBJ whole genome shotgun (WGS) entry which is preliminary data.</text>
</comment>
<evidence type="ECO:0000256" key="3">
    <source>
        <dbReference type="ARBA" id="ARBA00022857"/>
    </source>
</evidence>
<evidence type="ECO:0000256" key="2">
    <source>
        <dbReference type="ARBA" id="ARBA00022605"/>
    </source>
</evidence>
<dbReference type="NCBIfam" id="TIGR00507">
    <property type="entry name" value="aroE"/>
    <property type="match status" value="1"/>
</dbReference>
<keyword evidence="3 9" id="KW-0521">NADP</keyword>
<feature type="domain" description="Shikimate dehydrogenase substrate binding N-terminal" evidence="10">
    <location>
        <begin position="13"/>
        <end position="95"/>
    </location>
</feature>
<dbReference type="HAMAP" id="MF_00222">
    <property type="entry name" value="Shikimate_DH_AroE"/>
    <property type="match status" value="1"/>
</dbReference>
<dbReference type="Gene3D" id="3.40.50.10860">
    <property type="entry name" value="Leucine Dehydrogenase, chain A, domain 1"/>
    <property type="match status" value="1"/>
</dbReference>
<evidence type="ECO:0000256" key="7">
    <source>
        <dbReference type="ARBA" id="ARBA00052329"/>
    </source>
</evidence>
<evidence type="ECO:0000259" key="11">
    <source>
        <dbReference type="Pfam" id="PF18317"/>
    </source>
</evidence>
<reference evidence="12" key="2">
    <citation type="submission" date="2021-04" db="EMBL/GenBank/DDBJ databases">
        <authorList>
            <person name="Gilroy R."/>
        </authorList>
    </citation>
    <scope>NUCLEOTIDE SEQUENCE</scope>
    <source>
        <strain evidence="12">ChiSjej1B19-5720</strain>
    </source>
</reference>
<feature type="binding site" evidence="9">
    <location>
        <position position="68"/>
    </location>
    <ligand>
        <name>shikimate</name>
        <dbReference type="ChEBI" id="CHEBI:36208"/>
    </ligand>
</feature>
<comment type="subunit">
    <text evidence="9">Homodimer.</text>
</comment>
<dbReference type="Pfam" id="PF08501">
    <property type="entry name" value="Shikimate_dh_N"/>
    <property type="match status" value="1"/>
</dbReference>
<evidence type="ECO:0000259" key="10">
    <source>
        <dbReference type="Pfam" id="PF08501"/>
    </source>
</evidence>
<comment type="catalytic activity">
    <reaction evidence="9">
        <text>shikimate + NADP(+) = 3-dehydroshikimate + NADPH + H(+)</text>
        <dbReference type="Rhea" id="RHEA:17737"/>
        <dbReference type="ChEBI" id="CHEBI:15378"/>
        <dbReference type="ChEBI" id="CHEBI:16630"/>
        <dbReference type="ChEBI" id="CHEBI:36208"/>
        <dbReference type="ChEBI" id="CHEBI:57783"/>
        <dbReference type="ChEBI" id="CHEBI:58349"/>
        <dbReference type="EC" id="1.1.1.25"/>
    </reaction>
</comment>
<dbReference type="CDD" id="cd01065">
    <property type="entry name" value="NAD_bind_Shikimate_DH"/>
    <property type="match status" value="1"/>
</dbReference>
<feature type="binding site" evidence="9">
    <location>
        <begin position="132"/>
        <end position="136"/>
    </location>
    <ligand>
        <name>NADP(+)</name>
        <dbReference type="ChEBI" id="CHEBI:58349"/>
    </ligand>
</feature>
<dbReference type="InterPro" id="IPR046346">
    <property type="entry name" value="Aminoacid_DH-like_N_sf"/>
</dbReference>
<dbReference type="InterPro" id="IPR022893">
    <property type="entry name" value="Shikimate_DH_fam"/>
</dbReference>
<dbReference type="SUPFAM" id="SSF51735">
    <property type="entry name" value="NAD(P)-binding Rossmann-fold domains"/>
    <property type="match status" value="1"/>
</dbReference>
<keyword evidence="5 9" id="KW-0057">Aromatic amino acid biosynthesis</keyword>
<keyword evidence="2 9" id="KW-0028">Amino-acid biosynthesis</keyword>
<feature type="binding site" evidence="9">
    <location>
        <position position="264"/>
    </location>
    <ligand>
        <name>shikimate</name>
        <dbReference type="ChEBI" id="CHEBI:36208"/>
    </ligand>
</feature>
<feature type="binding site" evidence="9">
    <location>
        <position position="234"/>
    </location>
    <ligand>
        <name>NADP(+)</name>
        <dbReference type="ChEBI" id="CHEBI:58349"/>
    </ligand>
</feature>
<feature type="binding site" evidence="9">
    <location>
        <position position="236"/>
    </location>
    <ligand>
        <name>shikimate</name>
        <dbReference type="ChEBI" id="CHEBI:36208"/>
    </ligand>
</feature>
<feature type="binding site" evidence="9">
    <location>
        <position position="93"/>
    </location>
    <ligand>
        <name>shikimate</name>
        <dbReference type="ChEBI" id="CHEBI:36208"/>
    </ligand>
</feature>
<evidence type="ECO:0000256" key="9">
    <source>
        <dbReference type="HAMAP-Rule" id="MF_00222"/>
    </source>
</evidence>
<gene>
    <name evidence="9" type="primary">aroE</name>
    <name evidence="12" type="ORF">IAA06_08990</name>
</gene>